<feature type="transmembrane region" description="Helical" evidence="1">
    <location>
        <begin position="12"/>
        <end position="29"/>
    </location>
</feature>
<proteinExistence type="predicted"/>
<evidence type="ECO:0000256" key="1">
    <source>
        <dbReference type="SAM" id="Phobius"/>
    </source>
</evidence>
<gene>
    <name evidence="2" type="primary">ATP8</name>
</gene>
<reference evidence="2" key="1">
    <citation type="journal article" date="2019" name="Mitochondrial DNA Part B Resour">
        <title>Mitochondrial genome of Lemnia saucia Mulsant (Coleoptera: Coccinellidae) and phylogenetic analysis.</title>
        <authorList>
            <person name="Zhou J."/>
            <person name="Li R."/>
            <person name="Kong Y."/>
            <person name="Hu H.-W."/>
            <person name="Shu X.-H."/>
        </authorList>
    </citation>
    <scope>NUCLEOTIDE SEQUENCE</scope>
</reference>
<keyword evidence="1" id="KW-1133">Transmembrane helix</keyword>
<name>A0A6G6D7M0_9CUCU</name>
<dbReference type="EMBL" id="MK574678">
    <property type="protein sequence ID" value="QIE12515.1"/>
    <property type="molecule type" value="Genomic_DNA"/>
</dbReference>
<dbReference type="AlphaFoldDB" id="A0A6G6D7M0"/>
<keyword evidence="1" id="KW-0812">Transmembrane</keyword>
<geneLocation type="mitochondrion" evidence="2"/>
<keyword evidence="1" id="KW-0472">Membrane</keyword>
<organism evidence="2">
    <name type="scientific">Coelophora saucia</name>
    <dbReference type="NCBI Taxonomy" id="2678938"/>
    <lineage>
        <taxon>Eukaryota</taxon>
        <taxon>Metazoa</taxon>
        <taxon>Ecdysozoa</taxon>
        <taxon>Arthropoda</taxon>
        <taxon>Hexapoda</taxon>
        <taxon>Insecta</taxon>
        <taxon>Pterygota</taxon>
        <taxon>Neoptera</taxon>
        <taxon>Endopterygota</taxon>
        <taxon>Coleoptera</taxon>
        <taxon>Polyphaga</taxon>
        <taxon>Cucujiformia</taxon>
        <taxon>Coccinelloidea</taxon>
        <taxon>Coccinellidae</taxon>
        <taxon>Coccinellinae</taxon>
        <taxon>Coccinellini</taxon>
        <taxon>Coelophora</taxon>
    </lineage>
</organism>
<protein>
    <submittedName>
        <fullName evidence="2">ATP synthase F0 subunit 8</fullName>
    </submittedName>
</protein>
<evidence type="ECO:0000313" key="2">
    <source>
        <dbReference type="EMBL" id="QIE12515.1"/>
    </source>
</evidence>
<keyword evidence="2" id="KW-0496">Mitochondrion</keyword>
<accession>A0A6G6D7M0</accession>
<sequence>MPQAMPMNWLMLYTMFIIIFILIIIKLYFNNYKMPKYFNNNNKLMNKNYWKW</sequence>